<dbReference type="Proteomes" id="UP000663824">
    <property type="component" value="Unassembled WGS sequence"/>
</dbReference>
<sequence>MASTCTITKCDCNSYAKCDCCQQIICLFHLKEHRDLLISQLNPLINQITILENRVKAFTAEKMIGNACETLQQWRIDCYKKIDKFIEEKSQQLTAYVNNKIDKQRDDIDQIRSKVTKLINKEKLNGQHLDSIKSKIIDLEKEITKTEQTTFHIQMQSFVTSDDLIRIKESNPYQFDLSSLSPASKTIKTSKKNWAALATNEKYLLIHQESNLCLVDQKFTIIKQIPWAFGEIWDMFWSSVLDRFIVINQNSIFLIDDDMMSMKTIQTLNKHAWCCGTCSDKSLFLATYRRGASIIELSLLPTIEFVKHWKPPETCSADEGIHDMAYNDENIFMVIENQVKRTVRVELRSSPTLNRLWSLRMDSADNLNVQIRCCLFNYNEWIVVYHDLNCLLHITKDGKLKGSFSYTPPPHFASRFGFNHLVVTTSTINNFVFPVHHKHRKDRQSSFTQSQSDIDQIDIEQIITDAYHKTVDMLDRLEMLNLLKEKRALGLNLVSENVLKQPNSNSKMYDYSSQLSNIDDEEFELADDDDDERADDLNMDNGNNDSTSSNDDHTDDDEQDDTRNLINTTKDDYVGIKIFNTVQTHIEHSYLKVKINDDMKYMHKQTACWLLTGKKSKISNDRMLLVQQTNKKSDFFLLYVPFS</sequence>
<evidence type="ECO:0000256" key="2">
    <source>
        <dbReference type="SAM" id="MobiDB-lite"/>
    </source>
</evidence>
<dbReference type="EMBL" id="CAJNRE010008865">
    <property type="protein sequence ID" value="CAF2077112.1"/>
    <property type="molecule type" value="Genomic_DNA"/>
</dbReference>
<gene>
    <name evidence="3" type="ORF">MBJ925_LOCUS17819</name>
</gene>
<dbReference type="AlphaFoldDB" id="A0A816S3I5"/>
<keyword evidence="1" id="KW-0175">Coiled coil</keyword>
<dbReference type="SUPFAM" id="SSF50978">
    <property type="entry name" value="WD40 repeat-like"/>
    <property type="match status" value="1"/>
</dbReference>
<name>A0A816S3I5_9BILA</name>
<reference evidence="3" key="1">
    <citation type="submission" date="2021-02" db="EMBL/GenBank/DDBJ databases">
        <authorList>
            <person name="Nowell W R."/>
        </authorList>
    </citation>
    <scope>NUCLEOTIDE SEQUENCE</scope>
</reference>
<evidence type="ECO:0000256" key="1">
    <source>
        <dbReference type="SAM" id="Coils"/>
    </source>
</evidence>
<evidence type="ECO:0000313" key="4">
    <source>
        <dbReference type="Proteomes" id="UP000663824"/>
    </source>
</evidence>
<accession>A0A816S3I5</accession>
<feature type="coiled-coil region" evidence="1">
    <location>
        <begin position="101"/>
        <end position="149"/>
    </location>
</feature>
<protein>
    <submittedName>
        <fullName evidence="3">Uncharacterized protein</fullName>
    </submittedName>
</protein>
<dbReference type="InterPro" id="IPR036322">
    <property type="entry name" value="WD40_repeat_dom_sf"/>
</dbReference>
<organism evidence="3 4">
    <name type="scientific">Rotaria magnacalcarata</name>
    <dbReference type="NCBI Taxonomy" id="392030"/>
    <lineage>
        <taxon>Eukaryota</taxon>
        <taxon>Metazoa</taxon>
        <taxon>Spiralia</taxon>
        <taxon>Gnathifera</taxon>
        <taxon>Rotifera</taxon>
        <taxon>Eurotatoria</taxon>
        <taxon>Bdelloidea</taxon>
        <taxon>Philodinida</taxon>
        <taxon>Philodinidae</taxon>
        <taxon>Rotaria</taxon>
    </lineage>
</organism>
<proteinExistence type="predicted"/>
<evidence type="ECO:0000313" key="3">
    <source>
        <dbReference type="EMBL" id="CAF2077112.1"/>
    </source>
</evidence>
<feature type="region of interest" description="Disordered" evidence="2">
    <location>
        <begin position="531"/>
        <end position="563"/>
    </location>
</feature>
<feature type="compositionally biased region" description="Low complexity" evidence="2">
    <location>
        <begin position="539"/>
        <end position="549"/>
    </location>
</feature>
<comment type="caution">
    <text evidence="3">The sequence shown here is derived from an EMBL/GenBank/DDBJ whole genome shotgun (WGS) entry which is preliminary data.</text>
</comment>